<evidence type="ECO:0000256" key="1">
    <source>
        <dbReference type="SAM" id="MobiDB-lite"/>
    </source>
</evidence>
<accession>A0A2Z2LEF6</accession>
<gene>
    <name evidence="3" type="ORF">AOV_00730</name>
</gene>
<reference evidence="4" key="1">
    <citation type="submission" date="2018-06" db="EMBL/GenBank/DDBJ databases">
        <title>The Anaplasma ovis genome reveals a high proportion of pseudogenes.</title>
        <authorList>
            <person name="Liu Z."/>
            <person name="Peasley A.M."/>
            <person name="Yang J."/>
            <person name="Li Y."/>
            <person name="Guan G."/>
            <person name="Luo J."/>
            <person name="Yin H."/>
            <person name="Brayton K.A."/>
        </authorList>
    </citation>
    <scope>NUCLEOTIDE SEQUENCE [LARGE SCALE GENOMIC DNA]</scope>
    <source>
        <strain evidence="4">Haibei</strain>
    </source>
</reference>
<evidence type="ECO:0000259" key="2">
    <source>
        <dbReference type="Pfam" id="PF00149"/>
    </source>
</evidence>
<dbReference type="SUPFAM" id="SSF56300">
    <property type="entry name" value="Metallo-dependent phosphatases"/>
    <property type="match status" value="1"/>
</dbReference>
<evidence type="ECO:0000313" key="4">
    <source>
        <dbReference type="Proteomes" id="UP000259762"/>
    </source>
</evidence>
<feature type="region of interest" description="Disordered" evidence="1">
    <location>
        <begin position="358"/>
        <end position="378"/>
    </location>
</feature>
<reference evidence="3 4" key="2">
    <citation type="journal article" date="2019" name="BMC Genomics">
        <title>The Anaplasma ovis genome reveals a high proportion of pseudogenes.</title>
        <authorList>
            <person name="Liu Z."/>
            <person name="Peasley A.M."/>
            <person name="Yang J."/>
            <person name="Li Y."/>
            <person name="Guan G."/>
            <person name="Luo J."/>
            <person name="Yin H."/>
            <person name="Brayton K.A."/>
        </authorList>
    </citation>
    <scope>NUCLEOTIDE SEQUENCE [LARGE SCALE GENOMIC DNA]</scope>
    <source>
        <strain evidence="3 4">Haibei</strain>
    </source>
</reference>
<dbReference type="RefSeq" id="WP_075138741.1">
    <property type="nucleotide sequence ID" value="NZ_CP015994.1"/>
</dbReference>
<dbReference type="Gene3D" id="3.60.21.10">
    <property type="match status" value="1"/>
</dbReference>
<dbReference type="AlphaFoldDB" id="A0A2Z2LEF6"/>
<protein>
    <submittedName>
        <fullName evidence="3">Phosphoesterase</fullName>
    </submittedName>
</protein>
<feature type="domain" description="Calcineurin-like phosphoesterase" evidence="2">
    <location>
        <begin position="120"/>
        <end position="348"/>
    </location>
</feature>
<proteinExistence type="predicted"/>
<dbReference type="GO" id="GO:0016787">
    <property type="term" value="F:hydrolase activity"/>
    <property type="evidence" value="ECO:0007669"/>
    <property type="project" value="InterPro"/>
</dbReference>
<organism evidence="3 4">
    <name type="scientific">Anaplasma ovis str. Haibei</name>
    <dbReference type="NCBI Taxonomy" id="1248439"/>
    <lineage>
        <taxon>Bacteria</taxon>
        <taxon>Pseudomonadati</taxon>
        <taxon>Pseudomonadota</taxon>
        <taxon>Alphaproteobacteria</taxon>
        <taxon>Rickettsiales</taxon>
        <taxon>Anaplasmataceae</taxon>
        <taxon>Anaplasma</taxon>
    </lineage>
</organism>
<dbReference type="KEGG" id="aoh:AOV_00730"/>
<evidence type="ECO:0000313" key="3">
    <source>
        <dbReference type="EMBL" id="ASI47476.1"/>
    </source>
</evidence>
<dbReference type="InterPro" id="IPR029052">
    <property type="entry name" value="Metallo-depent_PP-like"/>
</dbReference>
<dbReference type="InterPro" id="IPR004843">
    <property type="entry name" value="Calcineurin-like_PHP"/>
</dbReference>
<dbReference type="OrthoDB" id="9763403at2"/>
<dbReference type="Pfam" id="PF00149">
    <property type="entry name" value="Metallophos"/>
    <property type="match status" value="1"/>
</dbReference>
<keyword evidence="4" id="KW-1185">Reference proteome</keyword>
<name>A0A2Z2LEF6_9RICK</name>
<dbReference type="Proteomes" id="UP000259762">
    <property type="component" value="Chromosome"/>
</dbReference>
<dbReference type="EMBL" id="CP015994">
    <property type="protein sequence ID" value="ASI47476.1"/>
    <property type="molecule type" value="Genomic_DNA"/>
</dbReference>
<sequence length="500" mass="55552">MSIALRAWLSGACALLLALCVLPAWSAAEVLFSWSQIAVGSKLSIRAVVPSGESCPDLHVDSRVVKMGTRAHPEPGVFEDRVCESLLSPSSTPRVIKIGDRILPDISVHANHNQRDGLARVVFVGDTGCRVSRLLEQDCKSPNKWPLRDVLSGIANQNPDLVVHVGDYLYREVECTDKSKCDKHIYGDRSSTWIEDWLSPLQSVSDKLVFLFVRGNHESCSRAHKGWFRYLDAYPLSEQRYKNCEKITDPWVFDLKHWDMGDVGFYVYDSSSSDEIFYRGSDVKIMRQKFLKGINSETRSSQMWLLTHRPLWAYWRYGMEYYGNVPQARAIAEVMPEEFVAVVSGHVHFAQILSVRRDERHGKGGEADSQPESGRGGVRSITQIISGNGGAYLNAPKKGRKPGEEAQFLPLWGNSMGVNLNKMVKSAYRSLALSGFVIDDVSTLGGFGFCSVDIPINNGRDHSVTSGGKPAVTFHSVGGERSKKFLVAVVTPSSEPPRNK</sequence>